<evidence type="ECO:0000313" key="1">
    <source>
        <dbReference type="EMBL" id="TGV03435.1"/>
    </source>
</evidence>
<name>A0A4S1DZI3_9FLAO</name>
<reference evidence="1 2" key="1">
    <citation type="submission" date="2019-04" db="EMBL/GenBank/DDBJ databases">
        <authorList>
            <person name="Liu A."/>
        </authorList>
    </citation>
    <scope>NUCLEOTIDE SEQUENCE [LARGE SCALE GENOMIC DNA]</scope>
    <source>
        <strain evidence="1 2">RZ03</strain>
    </source>
</reference>
<organism evidence="1 2">
    <name type="scientific">Flavivirga rizhaonensis</name>
    <dbReference type="NCBI Taxonomy" id="2559571"/>
    <lineage>
        <taxon>Bacteria</taxon>
        <taxon>Pseudomonadati</taxon>
        <taxon>Bacteroidota</taxon>
        <taxon>Flavobacteriia</taxon>
        <taxon>Flavobacteriales</taxon>
        <taxon>Flavobacteriaceae</taxon>
        <taxon>Flavivirga</taxon>
    </lineage>
</organism>
<dbReference type="EMBL" id="SRSO01000007">
    <property type="protein sequence ID" value="TGV03435.1"/>
    <property type="molecule type" value="Genomic_DNA"/>
</dbReference>
<protein>
    <submittedName>
        <fullName evidence="1">Uncharacterized protein</fullName>
    </submittedName>
</protein>
<dbReference type="Proteomes" id="UP000307602">
    <property type="component" value="Unassembled WGS sequence"/>
</dbReference>
<accession>A0A4S1DZI3</accession>
<evidence type="ECO:0000313" key="2">
    <source>
        <dbReference type="Proteomes" id="UP000307602"/>
    </source>
</evidence>
<keyword evidence="2" id="KW-1185">Reference proteome</keyword>
<comment type="caution">
    <text evidence="1">The sequence shown here is derived from an EMBL/GenBank/DDBJ whole genome shotgun (WGS) entry which is preliminary data.</text>
</comment>
<gene>
    <name evidence="1" type="ORF">EM932_07115</name>
</gene>
<dbReference type="RefSeq" id="WP_135876489.1">
    <property type="nucleotide sequence ID" value="NZ_SRSO01000007.1"/>
</dbReference>
<dbReference type="PROSITE" id="PS51257">
    <property type="entry name" value="PROKAR_LIPOPROTEIN"/>
    <property type="match status" value="1"/>
</dbReference>
<dbReference type="AlphaFoldDB" id="A0A4S1DZI3"/>
<proteinExistence type="predicted"/>
<sequence length="186" mass="22386">MRINKNNILIIAFIYILLFFTSCKKTVQSKELQNKSMYSENTNLNSKILKMLQHDKVFYNKIKDLTEETSKLFFCYSKHECSTCIDNAFLDIYTLTKDHAFFNDAIVITPELEEKELQNLNRRYDSKIEFINHKDIIWDNNYLNNASNLSLFFVINQETKVENAFIYKRRNTKLNTRYFRHLKNIY</sequence>